<sequence length="66" mass="7492">MDGDTLFTIGGLARRTGLTVKTIRFCVTYQPAGHFWALQWAETGLYLGLTLLLAGFCAWWIRRRVT</sequence>
<dbReference type="EMBL" id="CP163433">
    <property type="protein sequence ID" value="XDQ22936.1"/>
    <property type="molecule type" value="Genomic_DNA"/>
</dbReference>
<dbReference type="AlphaFoldDB" id="A0AB39NXD3"/>
<protein>
    <submittedName>
        <fullName evidence="2">Uncharacterized protein</fullName>
    </submittedName>
</protein>
<keyword evidence="1" id="KW-0472">Membrane</keyword>
<keyword evidence="1" id="KW-0812">Transmembrane</keyword>
<accession>A0AB39NXD3</accession>
<name>A0AB39NXD3_9ACTN</name>
<gene>
    <name evidence="2" type="ORF">AB5J48_30170</name>
</gene>
<evidence type="ECO:0000313" key="2">
    <source>
        <dbReference type="EMBL" id="XDQ22936.1"/>
    </source>
</evidence>
<evidence type="ECO:0000256" key="1">
    <source>
        <dbReference type="SAM" id="Phobius"/>
    </source>
</evidence>
<organism evidence="2">
    <name type="scientific">Streptomyces sp. R17</name>
    <dbReference type="NCBI Taxonomy" id="3238626"/>
    <lineage>
        <taxon>Bacteria</taxon>
        <taxon>Bacillati</taxon>
        <taxon>Actinomycetota</taxon>
        <taxon>Actinomycetes</taxon>
        <taxon>Kitasatosporales</taxon>
        <taxon>Streptomycetaceae</taxon>
        <taxon>Streptomyces</taxon>
    </lineage>
</organism>
<feature type="transmembrane region" description="Helical" evidence="1">
    <location>
        <begin position="43"/>
        <end position="61"/>
    </location>
</feature>
<keyword evidence="1" id="KW-1133">Transmembrane helix</keyword>
<dbReference type="RefSeq" id="WP_086679867.1">
    <property type="nucleotide sequence ID" value="NZ_CP163433.1"/>
</dbReference>
<reference evidence="2" key="1">
    <citation type="submission" date="2024-07" db="EMBL/GenBank/DDBJ databases">
        <authorList>
            <person name="Yu S.T."/>
        </authorList>
    </citation>
    <scope>NUCLEOTIDE SEQUENCE</scope>
    <source>
        <strain evidence="2">R17</strain>
    </source>
</reference>
<proteinExistence type="predicted"/>